<evidence type="ECO:0000256" key="2">
    <source>
        <dbReference type="ARBA" id="ARBA00022578"/>
    </source>
</evidence>
<feature type="domain" description="Probable transposase IS891/IS1136/IS1341" evidence="7">
    <location>
        <begin position="173"/>
        <end position="278"/>
    </location>
</feature>
<evidence type="ECO:0000256" key="3">
    <source>
        <dbReference type="ARBA" id="ARBA00022723"/>
    </source>
</evidence>
<evidence type="ECO:0000256" key="1">
    <source>
        <dbReference type="ARBA" id="ARBA00008761"/>
    </source>
</evidence>
<reference evidence="10 11" key="1">
    <citation type="journal article" date="2017" name="Int. J. Syst. Evol. Microbiol.">
        <title>Arachidicoccus ginsenosidivorans sp. nov., with ginsenoside-converting activity isolated from ginseng cultivating soil.</title>
        <authorList>
            <person name="Siddiqi M.Z."/>
            <person name="Aslam Z."/>
            <person name="Im W.T."/>
        </authorList>
    </citation>
    <scope>NUCLEOTIDE SEQUENCE [LARGE SCALE GENOMIC DNA]</scope>
    <source>
        <strain evidence="10 11">Gsoil 809</strain>
    </source>
</reference>
<keyword evidence="11" id="KW-1185">Reference proteome</keyword>
<dbReference type="KEGG" id="agi:FSB73_17465"/>
<proteinExistence type="inferred from homology"/>
<evidence type="ECO:0000256" key="6">
    <source>
        <dbReference type="ARBA" id="ARBA00023172"/>
    </source>
</evidence>
<keyword evidence="2" id="KW-0815">Transposition</keyword>
<protein>
    <submittedName>
        <fullName evidence="10">IS200/IS605 family element transposase accessory protein TnpB</fullName>
    </submittedName>
</protein>
<dbReference type="GO" id="GO:0032196">
    <property type="term" value="P:transposition"/>
    <property type="evidence" value="ECO:0007669"/>
    <property type="project" value="UniProtKB-KW"/>
</dbReference>
<evidence type="ECO:0000259" key="7">
    <source>
        <dbReference type="Pfam" id="PF01385"/>
    </source>
</evidence>
<evidence type="ECO:0000313" key="10">
    <source>
        <dbReference type="EMBL" id="QEC73198.1"/>
    </source>
</evidence>
<evidence type="ECO:0000256" key="4">
    <source>
        <dbReference type="ARBA" id="ARBA00022833"/>
    </source>
</evidence>
<dbReference type="InterPro" id="IPR010095">
    <property type="entry name" value="Cas12f1-like_TNB"/>
</dbReference>
<dbReference type="OrthoDB" id="1551477at2"/>
<dbReference type="InterPro" id="IPR021027">
    <property type="entry name" value="Transposase_put_HTH"/>
</dbReference>
<evidence type="ECO:0000313" key="11">
    <source>
        <dbReference type="Proteomes" id="UP000321291"/>
    </source>
</evidence>
<comment type="similarity">
    <text evidence="1">In the C-terminal section; belongs to the transposase 35 family.</text>
</comment>
<accession>A0A5B8VSR6</accession>
<dbReference type="Proteomes" id="UP000321291">
    <property type="component" value="Chromosome"/>
</dbReference>
<dbReference type="EMBL" id="CP042434">
    <property type="protein sequence ID" value="QEC73198.1"/>
    <property type="molecule type" value="Genomic_DNA"/>
</dbReference>
<dbReference type="RefSeq" id="WP_146785122.1">
    <property type="nucleotide sequence ID" value="NZ_CP042434.1"/>
</dbReference>
<dbReference type="Pfam" id="PF01385">
    <property type="entry name" value="OrfB_IS605"/>
    <property type="match status" value="1"/>
</dbReference>
<feature type="domain" description="Transposase putative helix-turn-helix" evidence="9">
    <location>
        <begin position="6"/>
        <end position="49"/>
    </location>
</feature>
<organism evidence="10 11">
    <name type="scientific">Arachidicoccus ginsenosidivorans</name>
    <dbReference type="NCBI Taxonomy" id="496057"/>
    <lineage>
        <taxon>Bacteria</taxon>
        <taxon>Pseudomonadati</taxon>
        <taxon>Bacteroidota</taxon>
        <taxon>Chitinophagia</taxon>
        <taxon>Chitinophagales</taxon>
        <taxon>Chitinophagaceae</taxon>
        <taxon>Arachidicoccus</taxon>
    </lineage>
</organism>
<keyword evidence="4" id="KW-0862">Zinc</keyword>
<dbReference type="Pfam" id="PF07282">
    <property type="entry name" value="Cas12f1-like_TNB"/>
    <property type="match status" value="1"/>
</dbReference>
<gene>
    <name evidence="10" type="ORF">FSB73_17465</name>
</gene>
<dbReference type="GO" id="GO:0003677">
    <property type="term" value="F:DNA binding"/>
    <property type="evidence" value="ECO:0007669"/>
    <property type="project" value="UniProtKB-KW"/>
</dbReference>
<sequence>MTKPYIKGYKFRIYPNKEQMRFLANVFGCNRFVYNYMLEWHNKVYKNEKRCLHLKEMNAMLPVLKKQEETKWLGAVIAQSLQMSVKDLESAFNRYFKKVSAHPTFKSKYDRQCFKIPQNFKFKDGKIKIPKLDSWIKVHVSREIEGKILYMHISKTPTDKYYVSLTVAGTKKTFEKTGKQAGIDLGIKEAVILSDGTIYKNIKAFKSLEKKLAYEQRQLAKKQKGSNSRQRQRKKVALLHERIESMRKDFISKITTEIVKNHDTLCVEDLAVANLIKNHKLAKSLADVSLGRIRTELKYKCAWHDRVYIEIDRYYPSSKTCSGCGWIKQDLTLADRSWTCQSCGAHHDRDINAAKIY</sequence>
<dbReference type="NCBIfam" id="NF040570">
    <property type="entry name" value="guided_TnpB"/>
    <property type="match status" value="1"/>
</dbReference>
<evidence type="ECO:0000259" key="9">
    <source>
        <dbReference type="Pfam" id="PF12323"/>
    </source>
</evidence>
<dbReference type="GO" id="GO:0046872">
    <property type="term" value="F:metal ion binding"/>
    <property type="evidence" value="ECO:0007669"/>
    <property type="project" value="UniProtKB-KW"/>
</dbReference>
<dbReference type="NCBIfam" id="TIGR01766">
    <property type="entry name" value="IS200/IS605 family accessory protein TnpB-like domain"/>
    <property type="match status" value="1"/>
</dbReference>
<dbReference type="Pfam" id="PF12323">
    <property type="entry name" value="HTH_OrfB_IS605"/>
    <property type="match status" value="1"/>
</dbReference>
<dbReference type="AlphaFoldDB" id="A0A5B8VSR6"/>
<name>A0A5B8VSR6_9BACT</name>
<feature type="domain" description="Cas12f1-like TNB" evidence="8">
    <location>
        <begin position="291"/>
        <end position="355"/>
    </location>
</feature>
<dbReference type="InterPro" id="IPR001959">
    <property type="entry name" value="Transposase"/>
</dbReference>
<evidence type="ECO:0000259" key="8">
    <source>
        <dbReference type="Pfam" id="PF07282"/>
    </source>
</evidence>
<keyword evidence="5" id="KW-0238">DNA-binding</keyword>
<keyword evidence="3" id="KW-0479">Metal-binding</keyword>
<dbReference type="GO" id="GO:0006310">
    <property type="term" value="P:DNA recombination"/>
    <property type="evidence" value="ECO:0007669"/>
    <property type="project" value="UniProtKB-KW"/>
</dbReference>
<evidence type="ECO:0000256" key="5">
    <source>
        <dbReference type="ARBA" id="ARBA00023125"/>
    </source>
</evidence>
<keyword evidence="6" id="KW-0233">DNA recombination</keyword>